<name>A0A7S1I5X5_9EUGL</name>
<evidence type="ECO:0008006" key="11">
    <source>
        <dbReference type="Google" id="ProtNLM"/>
    </source>
</evidence>
<feature type="domain" description="Cation efflux protein cytoplasmic" evidence="9">
    <location>
        <begin position="395"/>
        <end position="467"/>
    </location>
</feature>
<dbReference type="Pfam" id="PF16916">
    <property type="entry name" value="ZT_dimer"/>
    <property type="match status" value="1"/>
</dbReference>
<dbReference type="Gene3D" id="3.30.70.1350">
    <property type="entry name" value="Cation efflux protein, cytoplasmic domain"/>
    <property type="match status" value="1"/>
</dbReference>
<dbReference type="PANTHER" id="PTHR43840">
    <property type="entry name" value="MITOCHONDRIAL METAL TRANSPORTER 1-RELATED"/>
    <property type="match status" value="1"/>
</dbReference>
<evidence type="ECO:0000256" key="1">
    <source>
        <dbReference type="ARBA" id="ARBA00004141"/>
    </source>
</evidence>
<feature type="transmembrane region" description="Helical" evidence="7">
    <location>
        <begin position="131"/>
        <end position="148"/>
    </location>
</feature>
<keyword evidence="3" id="KW-0813">Transport</keyword>
<dbReference type="Gene3D" id="1.20.1510.10">
    <property type="entry name" value="Cation efflux protein transmembrane domain"/>
    <property type="match status" value="1"/>
</dbReference>
<dbReference type="InterPro" id="IPR058533">
    <property type="entry name" value="Cation_efflux_TM"/>
</dbReference>
<evidence type="ECO:0000259" key="9">
    <source>
        <dbReference type="Pfam" id="PF16916"/>
    </source>
</evidence>
<sequence length="484" mass="51559">MLNEDGRRFPKGRTYILACTAAIVVITLFSTTRHGDFATPSEFFATVSGTPSVHARFANTGLRSQPIITGHIYNSRSFNTRSGPALAKSNTRPQTASWFTDTQQASLHTMDRSSTQLGAQQGFANNAGTKAAWLAFFPAIVLAIGAQIKKVFSGISNLTGSFKGAVDYETDSSEAERKKNLEACKRVAVLGIMANLFLFVMQAITGLAGNSAGLIAKAVDSFGDLMGDGVSYLSIRQAHKPADRYHQFGHGKFESLGALSIAALLVVAAWEATITSLEALRVANTGMPFDGPTSLALYGALASVFIKEGLYRVMMYVGKATNSDSTMANAAHHRVDGFASIVVVVGILGAQYGLTWFDPIAGLCVAAIICKAALGIASDALNDLTDGTPNWEEGEVAETLADATSGVPEVKHISNVKSRKMGPFIALHFDLTVDSTMTVQEVAEIEAKVKQHILDKNESITEVGIRVLPEQSEQAVRAPVMAFA</sequence>
<evidence type="ECO:0000256" key="5">
    <source>
        <dbReference type="ARBA" id="ARBA00022989"/>
    </source>
</evidence>
<protein>
    <recommendedName>
        <fullName evidence="11">Cation efflux protein cytoplasmic domain-containing protein</fullName>
    </recommendedName>
</protein>
<accession>A0A7S1I5X5</accession>
<evidence type="ECO:0000256" key="6">
    <source>
        <dbReference type="ARBA" id="ARBA00023136"/>
    </source>
</evidence>
<reference evidence="10" key="1">
    <citation type="submission" date="2021-01" db="EMBL/GenBank/DDBJ databases">
        <authorList>
            <person name="Corre E."/>
            <person name="Pelletier E."/>
            <person name="Niang G."/>
            <person name="Scheremetjew M."/>
            <person name="Finn R."/>
            <person name="Kale V."/>
            <person name="Holt S."/>
            <person name="Cochrane G."/>
            <person name="Meng A."/>
            <person name="Brown T."/>
            <person name="Cohen L."/>
        </authorList>
    </citation>
    <scope>NUCLEOTIDE SEQUENCE</scope>
    <source>
        <strain evidence="10">NIES-381</strain>
    </source>
</reference>
<evidence type="ECO:0000256" key="7">
    <source>
        <dbReference type="SAM" id="Phobius"/>
    </source>
</evidence>
<gene>
    <name evidence="10" type="ORF">EGYM00392_LOCUS13118</name>
</gene>
<dbReference type="SUPFAM" id="SSF160240">
    <property type="entry name" value="Cation efflux protein cytoplasmic domain-like"/>
    <property type="match status" value="1"/>
</dbReference>
<keyword evidence="6 7" id="KW-0472">Membrane</keyword>
<keyword evidence="4 7" id="KW-0812">Transmembrane</keyword>
<keyword evidence="5 7" id="KW-1133">Transmembrane helix</keyword>
<dbReference type="Pfam" id="PF01545">
    <property type="entry name" value="Cation_efflux"/>
    <property type="match status" value="1"/>
</dbReference>
<evidence type="ECO:0000313" key="10">
    <source>
        <dbReference type="EMBL" id="CAD9002035.1"/>
    </source>
</evidence>
<evidence type="ECO:0000256" key="2">
    <source>
        <dbReference type="ARBA" id="ARBA00008114"/>
    </source>
</evidence>
<organism evidence="10">
    <name type="scientific">Eutreptiella gymnastica</name>
    <dbReference type="NCBI Taxonomy" id="73025"/>
    <lineage>
        <taxon>Eukaryota</taxon>
        <taxon>Discoba</taxon>
        <taxon>Euglenozoa</taxon>
        <taxon>Euglenida</taxon>
        <taxon>Spirocuta</taxon>
        <taxon>Euglenophyceae</taxon>
        <taxon>Eutreptiales</taxon>
        <taxon>Eutreptiaceae</taxon>
        <taxon>Eutreptiella</taxon>
    </lineage>
</organism>
<dbReference type="PANTHER" id="PTHR43840:SF15">
    <property type="entry name" value="MITOCHONDRIAL METAL TRANSPORTER 1-RELATED"/>
    <property type="match status" value="1"/>
</dbReference>
<evidence type="ECO:0000256" key="3">
    <source>
        <dbReference type="ARBA" id="ARBA00022448"/>
    </source>
</evidence>
<dbReference type="GO" id="GO:0008324">
    <property type="term" value="F:monoatomic cation transmembrane transporter activity"/>
    <property type="evidence" value="ECO:0007669"/>
    <property type="project" value="InterPro"/>
</dbReference>
<feature type="transmembrane region" description="Helical" evidence="7">
    <location>
        <begin position="256"/>
        <end position="275"/>
    </location>
</feature>
<dbReference type="InterPro" id="IPR002524">
    <property type="entry name" value="Cation_efflux"/>
</dbReference>
<dbReference type="NCBIfam" id="TIGR01297">
    <property type="entry name" value="CDF"/>
    <property type="match status" value="1"/>
</dbReference>
<dbReference type="InterPro" id="IPR027469">
    <property type="entry name" value="Cation_efflux_TMD_sf"/>
</dbReference>
<feature type="domain" description="Cation efflux protein transmembrane" evidence="8">
    <location>
        <begin position="189"/>
        <end position="384"/>
    </location>
</feature>
<comment type="similarity">
    <text evidence="2">Belongs to the cation diffusion facilitator (CDF) transporter (TC 2.A.4) family.</text>
</comment>
<dbReference type="InterPro" id="IPR027470">
    <property type="entry name" value="Cation_efflux_CTD"/>
</dbReference>
<feature type="transmembrane region" description="Helical" evidence="7">
    <location>
        <begin position="335"/>
        <end position="354"/>
    </location>
</feature>
<evidence type="ECO:0000259" key="8">
    <source>
        <dbReference type="Pfam" id="PF01545"/>
    </source>
</evidence>
<dbReference type="AlphaFoldDB" id="A0A7S1I5X5"/>
<dbReference type="EMBL" id="HBGA01035978">
    <property type="protein sequence ID" value="CAD9002035.1"/>
    <property type="molecule type" value="Transcribed_RNA"/>
</dbReference>
<dbReference type="InterPro" id="IPR036837">
    <property type="entry name" value="Cation_efflux_CTD_sf"/>
</dbReference>
<dbReference type="InterPro" id="IPR050291">
    <property type="entry name" value="CDF_Transporter"/>
</dbReference>
<comment type="subcellular location">
    <subcellularLocation>
        <location evidence="1">Membrane</location>
        <topology evidence="1">Multi-pass membrane protein</topology>
    </subcellularLocation>
</comment>
<feature type="transmembrane region" description="Helical" evidence="7">
    <location>
        <begin position="12"/>
        <end position="31"/>
    </location>
</feature>
<proteinExistence type="inferred from homology"/>
<dbReference type="SUPFAM" id="SSF161111">
    <property type="entry name" value="Cation efflux protein transmembrane domain-like"/>
    <property type="match status" value="1"/>
</dbReference>
<feature type="transmembrane region" description="Helical" evidence="7">
    <location>
        <begin position="187"/>
        <end position="208"/>
    </location>
</feature>
<evidence type="ECO:0000256" key="4">
    <source>
        <dbReference type="ARBA" id="ARBA00022692"/>
    </source>
</evidence>
<dbReference type="GO" id="GO:0016020">
    <property type="term" value="C:membrane"/>
    <property type="evidence" value="ECO:0007669"/>
    <property type="project" value="UniProtKB-SubCell"/>
</dbReference>
<dbReference type="FunFam" id="1.20.1510.10:FF:000006">
    <property type="entry name" value="Divalent cation efflux transporter"/>
    <property type="match status" value="1"/>
</dbReference>